<reference evidence="2" key="1">
    <citation type="submission" date="2017-01" db="EMBL/GenBank/DDBJ databases">
        <authorList>
            <person name="Brunel B."/>
        </authorList>
    </citation>
    <scope>NUCLEOTIDE SEQUENCE [LARGE SCALE GENOMIC DNA]</scope>
</reference>
<dbReference type="InterPro" id="IPR011856">
    <property type="entry name" value="tRNA_endonuc-like_dom_sf"/>
</dbReference>
<gene>
    <name evidence="1" type="ORF">BQ8794_130005</name>
</gene>
<evidence type="ECO:0000313" key="1">
    <source>
        <dbReference type="EMBL" id="SIT53521.1"/>
    </source>
</evidence>
<evidence type="ECO:0000313" key="2">
    <source>
        <dbReference type="Proteomes" id="UP000188388"/>
    </source>
</evidence>
<sequence>MSALLSTDFNFTVTEPLARRSLIRNPSPASGQAPGSNALSQHAYDEHWLQDLLFRHPALIVADRLDAGLGDVVPLCRELAIPRAGGTVFADILGVARTGRLIIIECKLWRNPQARREVLAQIVEYAALLRRWSFGDLTARLKRKLAVAEQNPIFDLAKAKWPELEEAPFVDAVTRSLKLGDFQLIIAGDGIRSDTHAIAEHLNSQGAGLAQLTLLEIQLWQAASGNLVVLPSVPLRTEVLQQRVLVDGGGMPLQLVTQEIGEIQATENMESVVDPERGSRRGINRAFWQRFIDQVQFDHADQLPARHGGDNWVRIPLPEPLGWITAFRSAGTRAEVGLFLTFKDEDGQILFDEFNSDIADMRAESGLDLTVRFKSVAPFYAELGLFRSRSEFADDEQQLDWLCDAANRFVSLIRPRLSVLAEAAE</sequence>
<accession>A0A1R3V0U9</accession>
<dbReference type="Gene3D" id="3.40.1350.10">
    <property type="match status" value="1"/>
</dbReference>
<proteinExistence type="predicted"/>
<protein>
    <recommendedName>
        <fullName evidence="3">DUF4268 domain-containing protein</fullName>
    </recommendedName>
</protein>
<dbReference type="STRING" id="1631249.BQ8794_130005"/>
<dbReference type="RefSeq" id="WP_143744458.1">
    <property type="nucleotide sequence ID" value="NZ_FTPD01000005.1"/>
</dbReference>
<organism evidence="1 2">
    <name type="scientific">Mesorhizobium prunaredense</name>
    <dbReference type="NCBI Taxonomy" id="1631249"/>
    <lineage>
        <taxon>Bacteria</taxon>
        <taxon>Pseudomonadati</taxon>
        <taxon>Pseudomonadota</taxon>
        <taxon>Alphaproteobacteria</taxon>
        <taxon>Hyphomicrobiales</taxon>
        <taxon>Phyllobacteriaceae</taxon>
        <taxon>Mesorhizobium</taxon>
    </lineage>
</organism>
<name>A0A1R3V0U9_9HYPH</name>
<dbReference type="Proteomes" id="UP000188388">
    <property type="component" value="Unassembled WGS sequence"/>
</dbReference>
<keyword evidence="2" id="KW-1185">Reference proteome</keyword>
<dbReference type="AlphaFoldDB" id="A0A1R3V0U9"/>
<evidence type="ECO:0008006" key="3">
    <source>
        <dbReference type="Google" id="ProtNLM"/>
    </source>
</evidence>
<dbReference type="GO" id="GO:0003676">
    <property type="term" value="F:nucleic acid binding"/>
    <property type="evidence" value="ECO:0007669"/>
    <property type="project" value="InterPro"/>
</dbReference>
<dbReference type="EMBL" id="FTPD01000005">
    <property type="protein sequence ID" value="SIT53521.1"/>
    <property type="molecule type" value="Genomic_DNA"/>
</dbReference>